<dbReference type="FunFam" id="1.10.1040.10:FF:000006">
    <property type="entry name" value="3-hydroxyisobutyrate dehydrogenase"/>
    <property type="match status" value="1"/>
</dbReference>
<dbReference type="Gene3D" id="3.40.50.720">
    <property type="entry name" value="NAD(P)-binding Rossmann-like Domain"/>
    <property type="match status" value="1"/>
</dbReference>
<organism evidence="9 10">
    <name type="scientific">Allorhizobium borbori</name>
    <dbReference type="NCBI Taxonomy" id="485907"/>
    <lineage>
        <taxon>Bacteria</taxon>
        <taxon>Pseudomonadati</taxon>
        <taxon>Pseudomonadota</taxon>
        <taxon>Alphaproteobacteria</taxon>
        <taxon>Hyphomicrobiales</taxon>
        <taxon>Rhizobiaceae</taxon>
        <taxon>Rhizobium/Agrobacterium group</taxon>
        <taxon>Allorhizobium</taxon>
    </lineage>
</organism>
<feature type="active site" evidence="5">
    <location>
        <position position="172"/>
    </location>
</feature>
<dbReference type="SUPFAM" id="SSF51735">
    <property type="entry name" value="NAD(P)-binding Rossmann-fold domains"/>
    <property type="match status" value="1"/>
</dbReference>
<accession>A0A7W6K254</accession>
<evidence type="ECO:0000259" key="8">
    <source>
        <dbReference type="Pfam" id="PF14833"/>
    </source>
</evidence>
<dbReference type="PANTHER" id="PTHR22981:SF7">
    <property type="entry name" value="3-HYDROXYISOBUTYRATE DEHYDROGENASE, MITOCHONDRIAL"/>
    <property type="match status" value="1"/>
</dbReference>
<proteinExistence type="inferred from homology"/>
<feature type="domain" description="3-hydroxyisobutyrate dehydrogenase-like NAD-binding" evidence="8">
    <location>
        <begin position="166"/>
        <end position="294"/>
    </location>
</feature>
<dbReference type="NCBIfam" id="TIGR01692">
    <property type="entry name" value="HIBADH"/>
    <property type="match status" value="1"/>
</dbReference>
<protein>
    <recommendedName>
        <fullName evidence="6">3-hydroxyisobutyrate dehydrogenase</fullName>
        <shortName evidence="6">HIBADH</shortName>
        <ecNumber evidence="6">1.1.1.31</ecNumber>
    </recommendedName>
</protein>
<evidence type="ECO:0000313" key="10">
    <source>
        <dbReference type="Proteomes" id="UP000584824"/>
    </source>
</evidence>
<dbReference type="InterPro" id="IPR002204">
    <property type="entry name" value="3-OH-isobutyrate_DH-rel_CS"/>
</dbReference>
<dbReference type="EC" id="1.1.1.31" evidence="6"/>
<evidence type="ECO:0000256" key="5">
    <source>
        <dbReference type="PIRSR" id="PIRSR000103-1"/>
    </source>
</evidence>
<dbReference type="InterPro" id="IPR036291">
    <property type="entry name" value="NAD(P)-bd_dom_sf"/>
</dbReference>
<dbReference type="SUPFAM" id="SSF48179">
    <property type="entry name" value="6-phosphogluconate dehydrogenase C-terminal domain-like"/>
    <property type="match status" value="1"/>
</dbReference>
<dbReference type="EMBL" id="JACIDU010000008">
    <property type="protein sequence ID" value="MBB4103753.1"/>
    <property type="molecule type" value="Genomic_DNA"/>
</dbReference>
<reference evidence="9 10" key="1">
    <citation type="submission" date="2020-08" db="EMBL/GenBank/DDBJ databases">
        <title>Genomic Encyclopedia of Type Strains, Phase IV (KMG-IV): sequencing the most valuable type-strain genomes for metagenomic binning, comparative biology and taxonomic classification.</title>
        <authorList>
            <person name="Goeker M."/>
        </authorList>
    </citation>
    <scope>NUCLEOTIDE SEQUENCE [LARGE SCALE GENOMIC DNA]</scope>
    <source>
        <strain evidence="9 10">DSM 26385</strain>
    </source>
</reference>
<keyword evidence="4 6" id="KW-0520">NAD</keyword>
<dbReference type="Pfam" id="PF14833">
    <property type="entry name" value="NAD_binding_11"/>
    <property type="match status" value="1"/>
</dbReference>
<dbReference type="Proteomes" id="UP000584824">
    <property type="component" value="Unassembled WGS sequence"/>
</dbReference>
<comment type="pathway">
    <text evidence="6">Amino-acid degradation; L-valine degradation.</text>
</comment>
<dbReference type="InterPro" id="IPR011548">
    <property type="entry name" value="HIBADH"/>
</dbReference>
<evidence type="ECO:0000259" key="7">
    <source>
        <dbReference type="Pfam" id="PF03446"/>
    </source>
</evidence>
<dbReference type="InterPro" id="IPR015815">
    <property type="entry name" value="HIBADH-related"/>
</dbReference>
<dbReference type="AlphaFoldDB" id="A0A7W6K254"/>
<comment type="caution">
    <text evidence="9">The sequence shown here is derived from an EMBL/GenBank/DDBJ whole genome shotgun (WGS) entry which is preliminary data.</text>
</comment>
<dbReference type="PROSITE" id="PS00895">
    <property type="entry name" value="3_HYDROXYISOBUT_DH"/>
    <property type="match status" value="1"/>
</dbReference>
<dbReference type="RefSeq" id="WP_183792573.1">
    <property type="nucleotide sequence ID" value="NZ_JACIDU010000008.1"/>
</dbReference>
<comment type="similarity">
    <text evidence="1 6">Belongs to the HIBADH-related family.</text>
</comment>
<dbReference type="UniPathway" id="UPA00362"/>
<dbReference type="InterPro" id="IPR013328">
    <property type="entry name" value="6PGD_dom2"/>
</dbReference>
<dbReference type="GO" id="GO:0050661">
    <property type="term" value="F:NADP binding"/>
    <property type="evidence" value="ECO:0007669"/>
    <property type="project" value="InterPro"/>
</dbReference>
<evidence type="ECO:0000256" key="2">
    <source>
        <dbReference type="ARBA" id="ARBA00022456"/>
    </source>
</evidence>
<dbReference type="GO" id="GO:0008442">
    <property type="term" value="F:3-hydroxyisobutyrate dehydrogenase activity"/>
    <property type="evidence" value="ECO:0007669"/>
    <property type="project" value="UniProtKB-EC"/>
</dbReference>
<evidence type="ECO:0000256" key="1">
    <source>
        <dbReference type="ARBA" id="ARBA00009080"/>
    </source>
</evidence>
<dbReference type="Pfam" id="PF03446">
    <property type="entry name" value="NAD_binding_2"/>
    <property type="match status" value="1"/>
</dbReference>
<dbReference type="InterPro" id="IPR006115">
    <property type="entry name" value="6PGDH_NADP-bd"/>
</dbReference>
<sequence>MARIAFIGLGTMGGPMAKNLLATGHRLVVHDLVEASTAEAVAAGAERVTVPAQAVAGADFVITMLPNGGIVKALLLGGGGLFAAVDGSKPLFIDCSTIAPEDARILAAEAVARGVEFIDAPVSGGVQGAREATLAFMVGGTDEQFSRAEPIIRAMARIVLHAGPAGSGQSAKICNNMLAAVIMAATCEALSLGERLGLEVETLSRIMAGSSGSSFLLERWNPYPGIVAAAPASRDYDNGFQLQLMLKDLGLALESARASHQPAPFGALAQNLYTLKQQSEAGARLKDFSKIIDVFRAGLPGHTPAS</sequence>
<evidence type="ECO:0000313" key="9">
    <source>
        <dbReference type="EMBL" id="MBB4103753.1"/>
    </source>
</evidence>
<dbReference type="Gene3D" id="1.10.1040.10">
    <property type="entry name" value="N-(1-d-carboxylethyl)-l-norvaline Dehydrogenase, domain 2"/>
    <property type="match status" value="1"/>
</dbReference>
<dbReference type="PIRSF" id="PIRSF000103">
    <property type="entry name" value="HIBADH"/>
    <property type="match status" value="1"/>
</dbReference>
<keyword evidence="2 6" id="KW-0101">Branched-chain amino acid catabolism</keyword>
<keyword evidence="10" id="KW-1185">Reference proteome</keyword>
<dbReference type="InterPro" id="IPR008927">
    <property type="entry name" value="6-PGluconate_DH-like_C_sf"/>
</dbReference>
<dbReference type="InterPro" id="IPR029154">
    <property type="entry name" value="HIBADH-like_NADP-bd"/>
</dbReference>
<evidence type="ECO:0000256" key="6">
    <source>
        <dbReference type="RuleBase" id="RU910714"/>
    </source>
</evidence>
<gene>
    <name evidence="9" type="ORF">GGQ66_002321</name>
</gene>
<dbReference type="PANTHER" id="PTHR22981">
    <property type="entry name" value="3-HYDROXYISOBUTYRATE DEHYDROGENASE-RELATED"/>
    <property type="match status" value="1"/>
</dbReference>
<dbReference type="GO" id="GO:0006574">
    <property type="term" value="P:L-valine catabolic process"/>
    <property type="evidence" value="ECO:0007669"/>
    <property type="project" value="UniProtKB-UniPathway"/>
</dbReference>
<comment type="catalytic activity">
    <reaction evidence="6">
        <text>3-hydroxy-2-methylpropanoate + NAD(+) = 2-methyl-3-oxopropanoate + NADH + H(+)</text>
        <dbReference type="Rhea" id="RHEA:17681"/>
        <dbReference type="ChEBI" id="CHEBI:11805"/>
        <dbReference type="ChEBI" id="CHEBI:15378"/>
        <dbReference type="ChEBI" id="CHEBI:57540"/>
        <dbReference type="ChEBI" id="CHEBI:57700"/>
        <dbReference type="ChEBI" id="CHEBI:57945"/>
        <dbReference type="EC" id="1.1.1.31"/>
    </reaction>
</comment>
<keyword evidence="3 6" id="KW-0560">Oxidoreductase</keyword>
<name>A0A7W6K254_9HYPH</name>
<dbReference type="GO" id="GO:0051287">
    <property type="term" value="F:NAD binding"/>
    <property type="evidence" value="ECO:0007669"/>
    <property type="project" value="InterPro"/>
</dbReference>
<feature type="domain" description="6-phosphogluconate dehydrogenase NADP-binding" evidence="7">
    <location>
        <begin position="3"/>
        <end position="162"/>
    </location>
</feature>
<evidence type="ECO:0000256" key="4">
    <source>
        <dbReference type="ARBA" id="ARBA00023027"/>
    </source>
</evidence>
<evidence type="ECO:0000256" key="3">
    <source>
        <dbReference type="ARBA" id="ARBA00023002"/>
    </source>
</evidence>